<feature type="compositionally biased region" description="Low complexity" evidence="1">
    <location>
        <begin position="581"/>
        <end position="610"/>
    </location>
</feature>
<feature type="compositionally biased region" description="Low complexity" evidence="1">
    <location>
        <begin position="378"/>
        <end position="406"/>
    </location>
</feature>
<feature type="compositionally biased region" description="Basic residues" evidence="1">
    <location>
        <begin position="72"/>
        <end position="82"/>
    </location>
</feature>
<accession>A0A318YER4</accession>
<feature type="compositionally biased region" description="Low complexity" evidence="1">
    <location>
        <begin position="257"/>
        <end position="266"/>
    </location>
</feature>
<feature type="region of interest" description="Disordered" evidence="1">
    <location>
        <begin position="460"/>
        <end position="706"/>
    </location>
</feature>
<feature type="compositionally biased region" description="Low complexity" evidence="1">
    <location>
        <begin position="327"/>
        <end position="341"/>
    </location>
</feature>
<feature type="compositionally biased region" description="Basic and acidic residues" evidence="1">
    <location>
        <begin position="408"/>
        <end position="428"/>
    </location>
</feature>
<feature type="compositionally biased region" description="Polar residues" evidence="1">
    <location>
        <begin position="685"/>
        <end position="694"/>
    </location>
</feature>
<feature type="region of interest" description="Disordered" evidence="1">
    <location>
        <begin position="370"/>
        <end position="447"/>
    </location>
</feature>
<evidence type="ECO:0000313" key="2">
    <source>
        <dbReference type="EMBL" id="PYH32891.1"/>
    </source>
</evidence>
<dbReference type="RefSeq" id="XP_025478369.1">
    <property type="nucleotide sequence ID" value="XM_025617789.1"/>
</dbReference>
<dbReference type="AlphaFoldDB" id="A0A318YER4"/>
<reference evidence="2" key="1">
    <citation type="submission" date="2016-12" db="EMBL/GenBank/DDBJ databases">
        <title>The genomes of Aspergillus section Nigri reveals drivers in fungal speciation.</title>
        <authorList>
            <consortium name="DOE Joint Genome Institute"/>
            <person name="Vesth T.C."/>
            <person name="Nybo J."/>
            <person name="Theobald S."/>
            <person name="Brandl J."/>
            <person name="Frisvad J.C."/>
            <person name="Nielsen K.F."/>
            <person name="Lyhne E.K."/>
            <person name="Kogle M.E."/>
            <person name="Kuo A."/>
            <person name="Riley R."/>
            <person name="Clum A."/>
            <person name="Nolan M."/>
            <person name="Lipzen A."/>
            <person name="Salamov A."/>
            <person name="Henrissat B."/>
            <person name="Wiebenga A."/>
            <person name="De Vries R.P."/>
            <person name="Grigoriev I.V."/>
            <person name="Mortensen U.H."/>
            <person name="Andersen M.R."/>
            <person name="Baker S.E."/>
        </authorList>
    </citation>
    <scope>NUCLEOTIDE SEQUENCE [LARGE SCALE GENOMIC DNA]</scope>
    <source>
        <strain evidence="2">CBS 115656</strain>
    </source>
</reference>
<keyword evidence="3" id="KW-1185">Reference proteome</keyword>
<proteinExistence type="predicted"/>
<feature type="compositionally biased region" description="Basic and acidic residues" evidence="1">
    <location>
        <begin position="114"/>
        <end position="123"/>
    </location>
</feature>
<feature type="compositionally biased region" description="Basic and acidic residues" evidence="1">
    <location>
        <begin position="490"/>
        <end position="504"/>
    </location>
</feature>
<feature type="region of interest" description="Disordered" evidence="1">
    <location>
        <begin position="1"/>
        <end position="358"/>
    </location>
</feature>
<feature type="compositionally biased region" description="Low complexity" evidence="1">
    <location>
        <begin position="53"/>
        <end position="71"/>
    </location>
</feature>
<dbReference type="OrthoDB" id="5394108at2759"/>
<feature type="compositionally biased region" description="Basic and acidic residues" evidence="1">
    <location>
        <begin position="135"/>
        <end position="145"/>
    </location>
</feature>
<sequence>MRTRSQQASPGGFVSLEENAPRRTRSARNAAHQEPATSEQPPTRVKSQRAPKKTNTTTTKKPTTKTQTRKATTTKRTTRQSTRKTDKPVSDEETQPTHTEEDLATDTTAAEMTTPREDPKIDDPTPAVSENETPDLTRKRARADSSDEEAQGPQTPAANKRRNLGPPGSTPYRPATRPRSLTANITPYSERLRRRQAEKDGRIHSTSLRVSQLLAQQEADRRRQAAESSALPCAELPRTTFDFSLDNAHETSHDQEQAQSLQEQSSTPEPPATPERQSGWNLRGLLNSVPRTFTRILPSFRRTPEPTQEQAPPQPSSERIDRTQTFQAPSSVSQSQAQSSRRSSEEPPQKRRRKSWSLFAQPFDRSLYLGDIPKKDSAAPSSAPLLSRPSSKSSTEETTPQESATPDAQKDVGVEGQDSREREAEEQKQKKRKRSPSPDVIPNPPGCSYGLDLDYFCYSSESEDEQEIPLPRTEPNKSGRLAKTAVRGALRSERHSSKKVRFDASPEDTPSKLRLRARATDPYRGRHFIGMGDDSENAAPESPTPAPHAADESSSRRPGFVPNVQGTFQLDYDAFSDDSESSGASASANVSASAPTPAPSSPTTTRASISESGVPPTESRQTPRQAAPAPSTPAKIDEEALARARSQAEKYKPKTPSGLRTASRYSSPMTAPPDAISATAIAPAVTSTPSTSETAVAPAPEPEQQTIEDFGDDEFAREAQWLYENCPSGDLNDLVWPQPVTYEEQGFGPEVIDLVNEIWDPSTVDYAYTNIWKPGLDAFRRELESGASEAAQA</sequence>
<dbReference type="EMBL" id="KZ821466">
    <property type="protein sequence ID" value="PYH32891.1"/>
    <property type="molecule type" value="Genomic_DNA"/>
</dbReference>
<evidence type="ECO:0000256" key="1">
    <source>
        <dbReference type="SAM" id="MobiDB-lite"/>
    </source>
</evidence>
<organism evidence="2 3">
    <name type="scientific">Aspergillus neoniger (strain CBS 115656)</name>
    <dbReference type="NCBI Taxonomy" id="1448310"/>
    <lineage>
        <taxon>Eukaryota</taxon>
        <taxon>Fungi</taxon>
        <taxon>Dikarya</taxon>
        <taxon>Ascomycota</taxon>
        <taxon>Pezizomycotina</taxon>
        <taxon>Eurotiomycetes</taxon>
        <taxon>Eurotiomycetidae</taxon>
        <taxon>Eurotiales</taxon>
        <taxon>Aspergillaceae</taxon>
        <taxon>Aspergillus</taxon>
        <taxon>Aspergillus subgen. Circumdati</taxon>
    </lineage>
</organism>
<evidence type="ECO:0000313" key="3">
    <source>
        <dbReference type="Proteomes" id="UP000247647"/>
    </source>
</evidence>
<gene>
    <name evidence="2" type="ORF">BO87DRAFT_100676</name>
</gene>
<feature type="compositionally biased region" description="Basic and acidic residues" evidence="1">
    <location>
        <begin position="635"/>
        <end position="652"/>
    </location>
</feature>
<feature type="compositionally biased region" description="Polar residues" evidence="1">
    <location>
        <begin position="658"/>
        <end position="669"/>
    </location>
</feature>
<dbReference type="GeneID" id="37120245"/>
<protein>
    <submittedName>
        <fullName evidence="2">Uncharacterized protein</fullName>
    </submittedName>
</protein>
<dbReference type="Proteomes" id="UP000247647">
    <property type="component" value="Unassembled WGS sequence"/>
</dbReference>
<name>A0A318YER4_ASPNB</name>
<feature type="compositionally biased region" description="Basic and acidic residues" evidence="1">
    <location>
        <begin position="247"/>
        <end position="256"/>
    </location>
</feature>